<evidence type="ECO:0000256" key="4">
    <source>
        <dbReference type="ARBA" id="ARBA00023136"/>
    </source>
</evidence>
<proteinExistence type="predicted"/>
<dbReference type="GO" id="GO:0015179">
    <property type="term" value="F:L-amino acid transmembrane transporter activity"/>
    <property type="evidence" value="ECO:0007669"/>
    <property type="project" value="TreeGrafter"/>
</dbReference>
<dbReference type="PIRSF" id="PIRSF006060">
    <property type="entry name" value="AA_transporter"/>
    <property type="match status" value="1"/>
</dbReference>
<feature type="transmembrane region" description="Helical" evidence="5">
    <location>
        <begin position="307"/>
        <end position="326"/>
    </location>
</feature>
<evidence type="ECO:0000256" key="3">
    <source>
        <dbReference type="ARBA" id="ARBA00022989"/>
    </source>
</evidence>
<evidence type="ECO:0000313" key="7">
    <source>
        <dbReference type="Proteomes" id="UP000279959"/>
    </source>
</evidence>
<keyword evidence="4 5" id="KW-0472">Membrane</keyword>
<dbReference type="InterPro" id="IPR002293">
    <property type="entry name" value="AA/rel_permease1"/>
</dbReference>
<dbReference type="PANTHER" id="PTHR11785">
    <property type="entry name" value="AMINO ACID TRANSPORTER"/>
    <property type="match status" value="1"/>
</dbReference>
<protein>
    <submittedName>
        <fullName evidence="6">APC family permease</fullName>
    </submittedName>
</protein>
<evidence type="ECO:0000256" key="5">
    <source>
        <dbReference type="SAM" id="Phobius"/>
    </source>
</evidence>
<evidence type="ECO:0000256" key="1">
    <source>
        <dbReference type="ARBA" id="ARBA00004141"/>
    </source>
</evidence>
<organism evidence="6 7">
    <name type="scientific">Sphingobium amiense</name>
    <dbReference type="NCBI Taxonomy" id="135719"/>
    <lineage>
        <taxon>Bacteria</taxon>
        <taxon>Pseudomonadati</taxon>
        <taxon>Pseudomonadota</taxon>
        <taxon>Alphaproteobacteria</taxon>
        <taxon>Sphingomonadales</taxon>
        <taxon>Sphingomonadaceae</taxon>
        <taxon>Sphingobium</taxon>
    </lineage>
</organism>
<feature type="transmembrane region" description="Helical" evidence="5">
    <location>
        <begin position="100"/>
        <end position="126"/>
    </location>
</feature>
<feature type="transmembrane region" description="Helical" evidence="5">
    <location>
        <begin position="67"/>
        <end position="88"/>
    </location>
</feature>
<gene>
    <name evidence="6" type="ORF">SAMIE_1023020</name>
</gene>
<dbReference type="GO" id="GO:0016020">
    <property type="term" value="C:membrane"/>
    <property type="evidence" value="ECO:0007669"/>
    <property type="project" value="UniProtKB-SubCell"/>
</dbReference>
<dbReference type="Proteomes" id="UP000279959">
    <property type="component" value="Chromosome"/>
</dbReference>
<name>A0A494W3J6_9SPHN</name>
<feature type="transmembrane region" description="Helical" evidence="5">
    <location>
        <begin position="212"/>
        <end position="235"/>
    </location>
</feature>
<dbReference type="Gene3D" id="1.20.1740.10">
    <property type="entry name" value="Amino acid/polyamine transporter I"/>
    <property type="match status" value="1"/>
</dbReference>
<sequence length="481" mass="49394">MGNGMAISETVDMVDGNAADAQRPVAGKLHKQLTTWGCLFLAMSGLSPALSVFGIGSDVLLQTGSAAAPLFLLSIGVAVIWGTVYAELGSAYPYAGGDYVGVGTILGAWAAAVTLAIWATTLAPLIAFEAKAFATYINYVLPDVSASLLTGIALAASVGIALLAVRAGAWVTGVFLLIEMLAIVALGAAGLLHSSGDPLTIIANPVVAGPEGLLVAPTLAALALGGVNAAYATIGGNQALYFGEELIDPHKAMGRVVLIACFVGAFAIAVPMVLVVLGAPDLGAILRSPAPLATFLTQTLGSGAGKLISVCIALAIFNAMIVQIMLGARLYFSLGRDGVFSGPVNRFLNHVSHKSGVPRRATLVLAVFSALCCLASAHALLVFMSGLLVYAWGLVCLAVLIGRLKGKTGQDGYWRAPFGIFAPVLGLALALVFAIAKVTDEEYGRPSLIIMGGITIAAVFWSRLILEKRPGGWTPTLVDHS</sequence>
<comment type="subcellular location">
    <subcellularLocation>
        <location evidence="1">Membrane</location>
        <topology evidence="1">Multi-pass membrane protein</topology>
    </subcellularLocation>
</comment>
<keyword evidence="7" id="KW-1185">Reference proteome</keyword>
<evidence type="ECO:0000313" key="6">
    <source>
        <dbReference type="EMBL" id="BBD98801.1"/>
    </source>
</evidence>
<feature type="transmembrane region" description="Helical" evidence="5">
    <location>
        <begin position="416"/>
        <end position="436"/>
    </location>
</feature>
<dbReference type="PANTHER" id="PTHR11785:SF512">
    <property type="entry name" value="SOBREMESA, ISOFORM B"/>
    <property type="match status" value="1"/>
</dbReference>
<reference evidence="6 7" key="1">
    <citation type="submission" date="2018-05" db="EMBL/GenBank/DDBJ databases">
        <title>Complete Genome Sequence of the Nonylphenol-Degrading Bacterium Sphingobium amiense DSM 16289T.</title>
        <authorList>
            <person name="Ootsuka M."/>
            <person name="Nishizawa T."/>
            <person name="Ohta H."/>
        </authorList>
    </citation>
    <scope>NUCLEOTIDE SEQUENCE [LARGE SCALE GENOMIC DNA]</scope>
    <source>
        <strain evidence="6 7">DSM 16289</strain>
    </source>
</reference>
<feature type="transmembrane region" description="Helical" evidence="5">
    <location>
        <begin position="387"/>
        <end position="404"/>
    </location>
</feature>
<evidence type="ECO:0000256" key="2">
    <source>
        <dbReference type="ARBA" id="ARBA00022692"/>
    </source>
</evidence>
<dbReference type="AlphaFoldDB" id="A0A494W3J6"/>
<keyword evidence="2 5" id="KW-0812">Transmembrane</keyword>
<dbReference type="Pfam" id="PF13520">
    <property type="entry name" value="AA_permease_2"/>
    <property type="match status" value="1"/>
</dbReference>
<feature type="transmembrane region" description="Helical" evidence="5">
    <location>
        <begin position="33"/>
        <end position="55"/>
    </location>
</feature>
<dbReference type="KEGG" id="sami:SAMIE_1023020"/>
<feature type="transmembrane region" description="Helical" evidence="5">
    <location>
        <begin position="448"/>
        <end position="466"/>
    </location>
</feature>
<feature type="transmembrane region" description="Helical" evidence="5">
    <location>
        <begin position="146"/>
        <end position="165"/>
    </location>
</feature>
<accession>A0A494W3J6</accession>
<dbReference type="InterPro" id="IPR050598">
    <property type="entry name" value="AminoAcid_Transporter"/>
</dbReference>
<dbReference type="EMBL" id="AP018664">
    <property type="protein sequence ID" value="BBD98801.1"/>
    <property type="molecule type" value="Genomic_DNA"/>
</dbReference>
<keyword evidence="3 5" id="KW-1133">Transmembrane helix</keyword>
<feature type="transmembrane region" description="Helical" evidence="5">
    <location>
        <begin position="256"/>
        <end position="279"/>
    </location>
</feature>
<feature type="transmembrane region" description="Helical" evidence="5">
    <location>
        <begin position="172"/>
        <end position="192"/>
    </location>
</feature>